<organism evidence="1">
    <name type="scientific">marine sediment metagenome</name>
    <dbReference type="NCBI Taxonomy" id="412755"/>
    <lineage>
        <taxon>unclassified sequences</taxon>
        <taxon>metagenomes</taxon>
        <taxon>ecological metagenomes</taxon>
    </lineage>
</organism>
<sequence length="223" mass="26547">MGKNSKKKLVFSVKANHCIIRGVVKKLQDDNKIDLVVHDPTQDFFELETIPQFLEDIDLLVVKVRNDCSIDLLHLAKIYKIPTLHNFDVVSTCKNKISLDYTLRKIFNDNSKKLSKFMLPKSWNHSLMDVSRFKKWASTRLPIVIKSHNQHDKYNRFNFLVQKIDEVDKFCEKYKNFLYYDVYVQKFIECDGFERKIYVIGDKVFGIIRENPIYIYLREKPKN</sequence>
<accession>A0A0F9LLV2</accession>
<protein>
    <recommendedName>
        <fullName evidence="2">ATP-grasp fold RimK-type domain-containing protein</fullName>
    </recommendedName>
</protein>
<gene>
    <name evidence="1" type="ORF">LCGC14_1199930</name>
</gene>
<feature type="non-terminal residue" evidence="1">
    <location>
        <position position="223"/>
    </location>
</feature>
<reference evidence="1" key="1">
    <citation type="journal article" date="2015" name="Nature">
        <title>Complex archaea that bridge the gap between prokaryotes and eukaryotes.</title>
        <authorList>
            <person name="Spang A."/>
            <person name="Saw J.H."/>
            <person name="Jorgensen S.L."/>
            <person name="Zaremba-Niedzwiedzka K."/>
            <person name="Martijn J."/>
            <person name="Lind A.E."/>
            <person name="van Eijk R."/>
            <person name="Schleper C."/>
            <person name="Guy L."/>
            <person name="Ettema T.J."/>
        </authorList>
    </citation>
    <scope>NUCLEOTIDE SEQUENCE</scope>
</reference>
<dbReference type="SUPFAM" id="SSF56059">
    <property type="entry name" value="Glutathione synthetase ATP-binding domain-like"/>
    <property type="match status" value="1"/>
</dbReference>
<dbReference type="AlphaFoldDB" id="A0A0F9LLV2"/>
<name>A0A0F9LLV2_9ZZZZ</name>
<evidence type="ECO:0008006" key="2">
    <source>
        <dbReference type="Google" id="ProtNLM"/>
    </source>
</evidence>
<dbReference type="EMBL" id="LAZR01006160">
    <property type="protein sequence ID" value="KKM94283.1"/>
    <property type="molecule type" value="Genomic_DNA"/>
</dbReference>
<comment type="caution">
    <text evidence="1">The sequence shown here is derived from an EMBL/GenBank/DDBJ whole genome shotgun (WGS) entry which is preliminary data.</text>
</comment>
<dbReference type="Gene3D" id="3.30.470.20">
    <property type="entry name" value="ATP-grasp fold, B domain"/>
    <property type="match status" value="1"/>
</dbReference>
<proteinExistence type="predicted"/>
<evidence type="ECO:0000313" key="1">
    <source>
        <dbReference type="EMBL" id="KKM94283.1"/>
    </source>
</evidence>